<organism evidence="3 4">
    <name type="scientific">Solidesulfovibrio fructosivorans JJ]</name>
    <dbReference type="NCBI Taxonomy" id="596151"/>
    <lineage>
        <taxon>Bacteria</taxon>
        <taxon>Pseudomonadati</taxon>
        <taxon>Thermodesulfobacteriota</taxon>
        <taxon>Desulfovibrionia</taxon>
        <taxon>Desulfovibrionales</taxon>
        <taxon>Desulfovibrionaceae</taxon>
        <taxon>Solidesulfovibrio</taxon>
    </lineage>
</organism>
<keyword evidence="4" id="KW-1185">Reference proteome</keyword>
<dbReference type="PANTHER" id="PTHR34404">
    <property type="entry name" value="REGULATORY PROTEIN, FMDB FAMILY"/>
    <property type="match status" value="1"/>
</dbReference>
<feature type="compositionally biased region" description="Low complexity" evidence="1">
    <location>
        <begin position="82"/>
        <end position="119"/>
    </location>
</feature>
<dbReference type="AlphaFoldDB" id="E1JZ63"/>
<dbReference type="EMBL" id="AECZ01000021">
    <property type="protein sequence ID" value="EFL50346.1"/>
    <property type="molecule type" value="Genomic_DNA"/>
</dbReference>
<dbReference type="OrthoDB" id="9813321at2"/>
<sequence length="119" mass="11967">MPIYEYKCDKCGKISEILQKHFDVDEAPCEACGAPAHRIMSNTSFVLKGTGWYVTDYKGNGGCSAAGDAANGKAHAAKSEDSSASSTTTASDSSSSCSKAPSGGCSSCSSTSSSASAAS</sequence>
<dbReference type="Pfam" id="PF09723">
    <property type="entry name" value="Zn_ribbon_8"/>
    <property type="match status" value="1"/>
</dbReference>
<dbReference type="RefSeq" id="WP_005995060.1">
    <property type="nucleotide sequence ID" value="NZ_AECZ01000021.1"/>
</dbReference>
<dbReference type="PANTHER" id="PTHR34404:SF2">
    <property type="entry name" value="CONSERVED SERINE RICH PROTEIN"/>
    <property type="match status" value="1"/>
</dbReference>
<dbReference type="STRING" id="596151.DesfrDRAFT_2912"/>
<gene>
    <name evidence="3" type="ORF">DesfrDRAFT_2912</name>
</gene>
<accession>E1JZ63</accession>
<dbReference type="Proteomes" id="UP000006250">
    <property type="component" value="Unassembled WGS sequence"/>
</dbReference>
<comment type="caution">
    <text evidence="3">The sequence shown here is derived from an EMBL/GenBank/DDBJ whole genome shotgun (WGS) entry which is preliminary data.</text>
</comment>
<reference evidence="3 4" key="1">
    <citation type="submission" date="2010-08" db="EMBL/GenBank/DDBJ databases">
        <title>The draft genome of Desulfovibrio fructosovorans JJ.</title>
        <authorList>
            <consortium name="US DOE Joint Genome Institute (JGI-PGF)"/>
            <person name="Lucas S."/>
            <person name="Copeland A."/>
            <person name="Lapidus A."/>
            <person name="Cheng J.-F."/>
            <person name="Bruce D."/>
            <person name="Goodwin L."/>
            <person name="Pitluck S."/>
            <person name="Land M.L."/>
            <person name="Hauser L."/>
            <person name="Chang Y.-J."/>
            <person name="Jeffries C."/>
            <person name="Wall J.D."/>
            <person name="Stahl D.A."/>
            <person name="Arkin A.P."/>
            <person name="Dehal P."/>
            <person name="Stolyar S.M."/>
            <person name="Hazen T.C."/>
            <person name="Woyke T.J."/>
        </authorList>
    </citation>
    <scope>NUCLEOTIDE SEQUENCE [LARGE SCALE GENOMIC DNA]</scope>
    <source>
        <strain evidence="3 4">JJ</strain>
    </source>
</reference>
<dbReference type="InterPro" id="IPR013429">
    <property type="entry name" value="Regulatory_FmdB_Zinc_ribbon"/>
</dbReference>
<protein>
    <submittedName>
        <fullName evidence="3">Regulatory protein, FmdB family</fullName>
    </submittedName>
</protein>
<feature type="region of interest" description="Disordered" evidence="1">
    <location>
        <begin position="74"/>
        <end position="119"/>
    </location>
</feature>
<evidence type="ECO:0000313" key="3">
    <source>
        <dbReference type="EMBL" id="EFL50346.1"/>
    </source>
</evidence>
<feature type="domain" description="Putative regulatory protein FmdB zinc ribbon" evidence="2">
    <location>
        <begin position="1"/>
        <end position="41"/>
    </location>
</feature>
<name>E1JZ63_SOLFR</name>
<evidence type="ECO:0000256" key="1">
    <source>
        <dbReference type="SAM" id="MobiDB-lite"/>
    </source>
</evidence>
<dbReference type="SMART" id="SM00834">
    <property type="entry name" value="CxxC_CXXC_SSSS"/>
    <property type="match status" value="1"/>
</dbReference>
<proteinExistence type="predicted"/>
<dbReference type="NCBIfam" id="TIGR02605">
    <property type="entry name" value="CxxC_CxxC_SSSS"/>
    <property type="match status" value="1"/>
</dbReference>
<dbReference type="eggNOG" id="COG2331">
    <property type="taxonomic scope" value="Bacteria"/>
</dbReference>
<evidence type="ECO:0000259" key="2">
    <source>
        <dbReference type="SMART" id="SM00834"/>
    </source>
</evidence>
<evidence type="ECO:0000313" key="4">
    <source>
        <dbReference type="Proteomes" id="UP000006250"/>
    </source>
</evidence>